<evidence type="ECO:0000256" key="1">
    <source>
        <dbReference type="ARBA" id="ARBA00000642"/>
    </source>
</evidence>
<dbReference type="InterPro" id="IPR015824">
    <property type="entry name" value="Phosphoglycerate_kinase_N"/>
</dbReference>
<feature type="binding site" evidence="12 14">
    <location>
        <position position="293"/>
    </location>
    <ligand>
        <name>ATP</name>
        <dbReference type="ChEBI" id="CHEBI:30616"/>
    </ligand>
</feature>
<dbReference type="InterPro" id="IPR001576">
    <property type="entry name" value="Phosphoglycerate_kinase"/>
</dbReference>
<comment type="pathway">
    <text evidence="3 12">Carbohydrate degradation; glycolysis; pyruvate from D-glyceraldehyde 3-phosphate: step 2/5.</text>
</comment>
<keyword evidence="7 12" id="KW-0808">Transferase</keyword>
<evidence type="ECO:0000256" key="5">
    <source>
        <dbReference type="ARBA" id="ARBA00016471"/>
    </source>
</evidence>
<dbReference type="FunFam" id="3.40.50.1260:FF:000008">
    <property type="entry name" value="Phosphoglycerate kinase"/>
    <property type="match status" value="1"/>
</dbReference>
<evidence type="ECO:0000256" key="12">
    <source>
        <dbReference type="HAMAP-Rule" id="MF_00145"/>
    </source>
</evidence>
<dbReference type="PIRSF" id="PIRSF000724">
    <property type="entry name" value="Pgk"/>
    <property type="match status" value="1"/>
</dbReference>
<sequence>MKKSINDVQLKGKKVLVRVDFNVPIKDGVITSEKRIDAALPTIQKVISEGGKAILFSHLGRIKSEEDKAENSLEVVATKLSEKLGKEVKFVNETRGSELESTIAEMNEGEVIMFQNTRYEDLNNKAESKNDPELGKYWASLGDVFINDAFGTAHRAHASNVGIASNIAESALGYLVQNEVKMLSQGLDAPQSPFVAIVGGAKVSDKIAVIENLLVKADKILIGGGMAYTFLAAQGHQIGTSLLEADYIEMAKEFLAKGGDKLVLPVDHAISTGFADNARKCTEGIEVPEGYMGLDLGDKSIELYKKTLEGAKTVVWNGPMGVAEFENFKQGTEAVCETIANQEGVFSVIGGGDSAAAAIKLGFEEKFTHISTGGGASLTYMEGKPLPGIVAIQDK</sequence>
<protein>
    <recommendedName>
        <fullName evidence="5 12">Phosphoglycerate kinase</fullName>
        <ecNumber evidence="4 12">2.7.2.3</ecNumber>
    </recommendedName>
</protein>
<dbReference type="GO" id="GO:0043531">
    <property type="term" value="F:ADP binding"/>
    <property type="evidence" value="ECO:0007669"/>
    <property type="project" value="TreeGrafter"/>
</dbReference>
<keyword evidence="9 12" id="KW-0418">Kinase</keyword>
<evidence type="ECO:0000256" key="2">
    <source>
        <dbReference type="ARBA" id="ARBA00004496"/>
    </source>
</evidence>
<comment type="similarity">
    <text evidence="12 15">Belongs to the phosphoglycerate kinase family.</text>
</comment>
<evidence type="ECO:0000256" key="8">
    <source>
        <dbReference type="ARBA" id="ARBA00022741"/>
    </source>
</evidence>
<dbReference type="PANTHER" id="PTHR11406:SF23">
    <property type="entry name" value="PHOSPHOGLYCERATE KINASE 1, CHLOROPLASTIC-RELATED"/>
    <property type="match status" value="1"/>
</dbReference>
<dbReference type="Gene3D" id="3.40.50.1260">
    <property type="entry name" value="Phosphoglycerate kinase, N-terminal domain"/>
    <property type="match status" value="2"/>
</dbReference>
<keyword evidence="17" id="KW-1185">Reference proteome</keyword>
<comment type="catalytic activity">
    <reaction evidence="1 12 15">
        <text>(2R)-3-phosphoglycerate + ATP = (2R)-3-phospho-glyceroyl phosphate + ADP</text>
        <dbReference type="Rhea" id="RHEA:14801"/>
        <dbReference type="ChEBI" id="CHEBI:30616"/>
        <dbReference type="ChEBI" id="CHEBI:57604"/>
        <dbReference type="ChEBI" id="CHEBI:58272"/>
        <dbReference type="ChEBI" id="CHEBI:456216"/>
        <dbReference type="EC" id="2.7.2.3"/>
    </reaction>
</comment>
<keyword evidence="11 12" id="KW-0324">Glycolysis</keyword>
<dbReference type="EMBL" id="PSZP01000055">
    <property type="protein sequence ID" value="TCG10366.1"/>
    <property type="molecule type" value="Genomic_DNA"/>
</dbReference>
<dbReference type="RefSeq" id="WP_131613924.1">
    <property type="nucleotide sequence ID" value="NZ_PSZP01000055.1"/>
</dbReference>
<evidence type="ECO:0000256" key="11">
    <source>
        <dbReference type="ARBA" id="ARBA00023152"/>
    </source>
</evidence>
<dbReference type="InterPro" id="IPR015911">
    <property type="entry name" value="Phosphoglycerate_kinase_CS"/>
</dbReference>
<comment type="caution">
    <text evidence="16">The sequence shown here is derived from an EMBL/GenBank/DDBJ whole genome shotgun (WGS) entry which is preliminary data.</text>
</comment>
<feature type="binding site" evidence="13">
    <location>
        <position position="118"/>
    </location>
    <ligand>
        <name>(2R)-3-phosphoglycerate</name>
        <dbReference type="ChEBI" id="CHEBI:58272"/>
    </ligand>
</feature>
<comment type="subunit">
    <text evidence="12">Monomer.</text>
</comment>
<feature type="binding site" evidence="12">
    <location>
        <position position="155"/>
    </location>
    <ligand>
        <name>substrate</name>
    </ligand>
</feature>
<organism evidence="16 17">
    <name type="scientific">Mycoplasma todarodis</name>
    <dbReference type="NCBI Taxonomy" id="1937191"/>
    <lineage>
        <taxon>Bacteria</taxon>
        <taxon>Bacillati</taxon>
        <taxon>Mycoplasmatota</taxon>
        <taxon>Mollicutes</taxon>
        <taxon>Mycoplasmataceae</taxon>
        <taxon>Mycoplasma</taxon>
    </lineage>
</organism>
<dbReference type="OrthoDB" id="9808460at2"/>
<evidence type="ECO:0000256" key="14">
    <source>
        <dbReference type="PIRSR" id="PIRSR000724-2"/>
    </source>
</evidence>
<feature type="binding site" evidence="12 13">
    <location>
        <begin position="20"/>
        <end position="22"/>
    </location>
    <ligand>
        <name>substrate</name>
    </ligand>
</feature>
<keyword evidence="6 12" id="KW-0963">Cytoplasm</keyword>
<dbReference type="GO" id="GO:0005524">
    <property type="term" value="F:ATP binding"/>
    <property type="evidence" value="ECO:0007669"/>
    <property type="project" value="UniProtKB-KW"/>
</dbReference>
<dbReference type="HAMAP" id="MF_00145">
    <property type="entry name" value="Phosphoglyc_kinase"/>
    <property type="match status" value="1"/>
</dbReference>
<dbReference type="PANTHER" id="PTHR11406">
    <property type="entry name" value="PHOSPHOGLYCERATE KINASE"/>
    <property type="match status" value="1"/>
</dbReference>
<dbReference type="InterPro" id="IPR036043">
    <property type="entry name" value="Phosphoglycerate_kinase_sf"/>
</dbReference>
<evidence type="ECO:0000256" key="6">
    <source>
        <dbReference type="ARBA" id="ARBA00022490"/>
    </source>
</evidence>
<feature type="binding site" evidence="13">
    <location>
        <position position="35"/>
    </location>
    <ligand>
        <name>(2R)-3-phosphoglycerate</name>
        <dbReference type="ChEBI" id="CHEBI:58272"/>
    </ligand>
</feature>
<evidence type="ECO:0000313" key="17">
    <source>
        <dbReference type="Proteomes" id="UP000291072"/>
    </source>
</evidence>
<name>A0A4R0XIF9_9MOLU</name>
<dbReference type="GO" id="GO:0005829">
    <property type="term" value="C:cytosol"/>
    <property type="evidence" value="ECO:0007669"/>
    <property type="project" value="TreeGrafter"/>
</dbReference>
<dbReference type="EC" id="2.7.2.3" evidence="4 12"/>
<comment type="subcellular location">
    <subcellularLocation>
        <location evidence="2 12">Cytoplasm</location>
    </subcellularLocation>
</comment>
<dbReference type="Proteomes" id="UP000291072">
    <property type="component" value="Unassembled WGS sequence"/>
</dbReference>
<dbReference type="PROSITE" id="PS00111">
    <property type="entry name" value="PGLYCERATE_KINASE"/>
    <property type="match status" value="1"/>
</dbReference>
<dbReference type="SUPFAM" id="SSF53748">
    <property type="entry name" value="Phosphoglycerate kinase"/>
    <property type="match status" value="1"/>
</dbReference>
<keyword evidence="8 12" id="KW-0547">Nucleotide-binding</keyword>
<feature type="binding site" evidence="12 14">
    <location>
        <begin position="351"/>
        <end position="354"/>
    </location>
    <ligand>
        <name>ATP</name>
        <dbReference type="ChEBI" id="CHEBI:30616"/>
    </ligand>
</feature>
<reference evidence="16 17" key="1">
    <citation type="submission" date="2018-02" db="EMBL/GenBank/DDBJ databases">
        <title>Mycoplasma marinum and Mycoplasma todarodis sp. nov., moderately halophilic and psychrotolerant mycoplasmas isolated from cephalopods.</title>
        <authorList>
            <person name="Viver T."/>
        </authorList>
    </citation>
    <scope>NUCLEOTIDE SEQUENCE [LARGE SCALE GENOMIC DNA]</scope>
    <source>
        <strain evidence="16 17">5H</strain>
    </source>
</reference>
<feature type="binding site" evidence="13">
    <location>
        <position position="155"/>
    </location>
    <ligand>
        <name>(2R)-3-phosphoglycerate</name>
        <dbReference type="ChEBI" id="CHEBI:58272"/>
    </ligand>
</feature>
<evidence type="ECO:0000256" key="7">
    <source>
        <dbReference type="ARBA" id="ARBA00022679"/>
    </source>
</evidence>
<feature type="binding site" evidence="12 14">
    <location>
        <position position="324"/>
    </location>
    <ligand>
        <name>ATP</name>
        <dbReference type="ChEBI" id="CHEBI:30616"/>
    </ligand>
</feature>
<evidence type="ECO:0000313" key="16">
    <source>
        <dbReference type="EMBL" id="TCG10366.1"/>
    </source>
</evidence>
<evidence type="ECO:0000256" key="9">
    <source>
        <dbReference type="ARBA" id="ARBA00022777"/>
    </source>
</evidence>
<dbReference type="AlphaFoldDB" id="A0A4R0XIF9"/>
<evidence type="ECO:0000256" key="3">
    <source>
        <dbReference type="ARBA" id="ARBA00004838"/>
    </source>
</evidence>
<dbReference type="GO" id="GO:0006094">
    <property type="term" value="P:gluconeogenesis"/>
    <property type="evidence" value="ECO:0007669"/>
    <property type="project" value="TreeGrafter"/>
</dbReference>
<dbReference type="GO" id="GO:0006096">
    <property type="term" value="P:glycolytic process"/>
    <property type="evidence" value="ECO:0007669"/>
    <property type="project" value="UniProtKB-UniRule"/>
</dbReference>
<feature type="binding site" evidence="12 13">
    <location>
        <begin position="58"/>
        <end position="61"/>
    </location>
    <ligand>
        <name>substrate</name>
    </ligand>
</feature>
<proteinExistence type="inferred from homology"/>
<dbReference type="FunFam" id="3.40.50.1260:FF:000001">
    <property type="entry name" value="Phosphoglycerate kinase"/>
    <property type="match status" value="1"/>
</dbReference>
<feature type="binding site" evidence="12">
    <location>
        <position position="35"/>
    </location>
    <ligand>
        <name>substrate</name>
    </ligand>
</feature>
<dbReference type="PRINTS" id="PR00477">
    <property type="entry name" value="PHGLYCKINASE"/>
</dbReference>
<dbReference type="Pfam" id="PF00162">
    <property type="entry name" value="PGK"/>
    <property type="match status" value="1"/>
</dbReference>
<dbReference type="UniPathway" id="UPA00109">
    <property type="reaction ID" value="UER00185"/>
</dbReference>
<gene>
    <name evidence="12 16" type="primary">pgk</name>
    <name evidence="16" type="ORF">C4B25_04505</name>
</gene>
<evidence type="ECO:0000256" key="15">
    <source>
        <dbReference type="RuleBase" id="RU000532"/>
    </source>
</evidence>
<evidence type="ECO:0000256" key="4">
    <source>
        <dbReference type="ARBA" id="ARBA00013061"/>
    </source>
</evidence>
<evidence type="ECO:0000256" key="10">
    <source>
        <dbReference type="ARBA" id="ARBA00022840"/>
    </source>
</evidence>
<accession>A0A4R0XIF9</accession>
<keyword evidence="10 12" id="KW-0067">ATP-binding</keyword>
<feature type="binding site" evidence="12">
    <location>
        <position position="118"/>
    </location>
    <ligand>
        <name>substrate</name>
    </ligand>
</feature>
<evidence type="ECO:0000256" key="13">
    <source>
        <dbReference type="PIRSR" id="PIRSR000724-1"/>
    </source>
</evidence>
<dbReference type="GO" id="GO:0004618">
    <property type="term" value="F:phosphoglycerate kinase activity"/>
    <property type="evidence" value="ECO:0007669"/>
    <property type="project" value="UniProtKB-UniRule"/>
</dbReference>
<feature type="binding site" evidence="12 14">
    <location>
        <position position="206"/>
    </location>
    <ligand>
        <name>ATP</name>
        <dbReference type="ChEBI" id="CHEBI:30616"/>
    </ligand>
</feature>